<reference evidence="13" key="1">
    <citation type="journal article" date="2009" name="BMC Evol. Biol.">
        <title>Phylogenomic analyses predict sistergroup relationship of nucleariids and fungi and paraphyly of zygomycetes with significant support.</title>
        <authorList>
            <person name="Liu Y."/>
            <person name="Steenkamp E.T."/>
            <person name="Brinkmann H."/>
            <person name="Forget L."/>
            <person name="Philippe H."/>
            <person name="Lang B.F."/>
        </authorList>
    </citation>
    <scope>NUCLEOTIDE SEQUENCE</scope>
    <source>
        <strain evidence="13">CCAP 1552/2</strain>
    </source>
</reference>
<dbReference type="GO" id="GO:0016787">
    <property type="term" value="F:hydrolase activity"/>
    <property type="evidence" value="ECO:0007669"/>
    <property type="project" value="UniProtKB-KW"/>
</dbReference>
<organism evidence="13">
    <name type="scientific">Nuclearia simplex</name>
    <dbReference type="NCBI Taxonomy" id="154970"/>
    <lineage>
        <taxon>Eukaryota</taxon>
        <taxon>Rotosphaerida</taxon>
        <taxon>Nucleariidae</taxon>
        <taxon>Nuclearia</taxon>
    </lineage>
</organism>
<keyword evidence="5 12" id="KW-0812">Transmembrane</keyword>
<comment type="subcellular location">
    <subcellularLocation>
        <location evidence="1">Membrane</location>
        <topology evidence="1">Multi-pass membrane protein</topology>
    </subcellularLocation>
    <subcellularLocation>
        <location evidence="11">Mitochondrion inner membrane</location>
        <topology evidence="11">Multi-pass membrane protein</topology>
    </subcellularLocation>
</comment>
<evidence type="ECO:0000256" key="2">
    <source>
        <dbReference type="ARBA" id="ARBA00006810"/>
    </source>
</evidence>
<keyword evidence="13" id="KW-0496">Mitochondrion</keyword>
<feature type="transmembrane region" description="Helical" evidence="12">
    <location>
        <begin position="142"/>
        <end position="162"/>
    </location>
</feature>
<evidence type="ECO:0000256" key="5">
    <source>
        <dbReference type="ARBA" id="ARBA00022692"/>
    </source>
</evidence>
<dbReference type="RefSeq" id="YP_007476166.1">
    <property type="nucleotide sequence ID" value="NC_020369.1"/>
</dbReference>
<keyword evidence="10" id="KW-0066">ATP synthesis</keyword>
<feature type="transmembrane region" description="Helical" evidence="12">
    <location>
        <begin position="174"/>
        <end position="197"/>
    </location>
</feature>
<dbReference type="NCBIfam" id="TIGR01131">
    <property type="entry name" value="ATP_synt_6_or_A"/>
    <property type="match status" value="1"/>
</dbReference>
<comment type="similarity">
    <text evidence="2">Belongs to the ATPase A chain family.</text>
</comment>
<dbReference type="PANTHER" id="PTHR11410:SF0">
    <property type="entry name" value="ATP SYNTHASE SUBUNIT A"/>
    <property type="match status" value="1"/>
</dbReference>
<dbReference type="EMBL" id="KC573039">
    <property type="protein sequence ID" value="AGE93667.1"/>
    <property type="molecule type" value="Genomic_DNA"/>
</dbReference>
<evidence type="ECO:0000256" key="6">
    <source>
        <dbReference type="ARBA" id="ARBA00022781"/>
    </source>
</evidence>
<keyword evidence="9 12" id="KW-0472">Membrane</keyword>
<sequence length="249" mass="28406">MIFSPLEQFKIINIIPFYIGSSSLDFSFTNSSFISLTITWLIFQTTFTLTNSKSLINNNFIWFMIKVDQFITQIINEQIGKVGLKYKPLLITIAIIILLANMIGMIPYSFTITSHPIITMGLSFTLWLGITFTIILKQKLHFIYLFIPSGVPAPLIPIIFPIEVISYLTRPISLGIRLAANMFAGHTLLNIFSFFIWQMYHSVSLFAVAIIATLILLFLIVLEILIAFLQTYVFTVLVSSYINDIYSHH</sequence>
<keyword evidence="4" id="KW-0138">CF(0)</keyword>
<dbReference type="GO" id="GO:0046933">
    <property type="term" value="F:proton-transporting ATP synthase activity, rotational mechanism"/>
    <property type="evidence" value="ECO:0007669"/>
    <property type="project" value="TreeGrafter"/>
</dbReference>
<feature type="transmembrane region" description="Helical" evidence="12">
    <location>
        <begin position="89"/>
        <end position="110"/>
    </location>
</feature>
<evidence type="ECO:0000256" key="10">
    <source>
        <dbReference type="ARBA" id="ARBA00023310"/>
    </source>
</evidence>
<dbReference type="PRINTS" id="PR00123">
    <property type="entry name" value="ATPASEA"/>
</dbReference>
<keyword evidence="6" id="KW-0375">Hydrogen ion transport</keyword>
<dbReference type="Gene3D" id="1.20.120.220">
    <property type="entry name" value="ATP synthase, F0 complex, subunit A"/>
    <property type="match status" value="1"/>
</dbReference>
<evidence type="ECO:0000256" key="8">
    <source>
        <dbReference type="ARBA" id="ARBA00023065"/>
    </source>
</evidence>
<dbReference type="InterPro" id="IPR035908">
    <property type="entry name" value="F0_ATP_A_sf"/>
</dbReference>
<dbReference type="PANTHER" id="PTHR11410">
    <property type="entry name" value="ATP SYNTHASE SUBUNIT A"/>
    <property type="match status" value="1"/>
</dbReference>
<dbReference type="Pfam" id="PF00119">
    <property type="entry name" value="ATP-synt_A"/>
    <property type="match status" value="1"/>
</dbReference>
<feature type="transmembrane region" description="Helical" evidence="12">
    <location>
        <begin position="116"/>
        <end position="135"/>
    </location>
</feature>
<evidence type="ECO:0000256" key="7">
    <source>
        <dbReference type="ARBA" id="ARBA00022989"/>
    </source>
</evidence>
<dbReference type="PROSITE" id="PS00449">
    <property type="entry name" value="ATPASE_A"/>
    <property type="match status" value="1"/>
</dbReference>
<dbReference type="GeneID" id="14659558"/>
<dbReference type="GO" id="GO:0005743">
    <property type="term" value="C:mitochondrial inner membrane"/>
    <property type="evidence" value="ECO:0007669"/>
    <property type="project" value="UniProtKB-SubCell"/>
</dbReference>
<evidence type="ECO:0000313" key="13">
    <source>
        <dbReference type="EMBL" id="AGE93667.1"/>
    </source>
</evidence>
<keyword evidence="7 12" id="KW-1133">Transmembrane helix</keyword>
<protein>
    <recommendedName>
        <fullName evidence="11">ATP synthase subunit a</fullName>
    </recommendedName>
</protein>
<keyword evidence="3" id="KW-0813">Transport</keyword>
<dbReference type="HAMAP" id="MF_01393">
    <property type="entry name" value="ATP_synth_a_bact"/>
    <property type="match status" value="1"/>
</dbReference>
<evidence type="ECO:0000256" key="9">
    <source>
        <dbReference type="ARBA" id="ARBA00023136"/>
    </source>
</evidence>
<evidence type="ECO:0000256" key="1">
    <source>
        <dbReference type="ARBA" id="ARBA00004141"/>
    </source>
</evidence>
<evidence type="ECO:0000256" key="12">
    <source>
        <dbReference type="SAM" id="Phobius"/>
    </source>
</evidence>
<keyword evidence="13" id="KW-0378">Hydrolase</keyword>
<feature type="transmembrane region" description="Helical" evidence="12">
    <location>
        <begin position="204"/>
        <end position="229"/>
    </location>
</feature>
<proteinExistence type="inferred from homology"/>
<dbReference type="CDD" id="cd00310">
    <property type="entry name" value="ATP-synt_Fo_a_6"/>
    <property type="match status" value="1"/>
</dbReference>
<name>M1JZR8_9EUKA</name>
<evidence type="ECO:0000256" key="11">
    <source>
        <dbReference type="RuleBase" id="RU004450"/>
    </source>
</evidence>
<dbReference type="GO" id="GO:0045259">
    <property type="term" value="C:proton-transporting ATP synthase complex"/>
    <property type="evidence" value="ECO:0007669"/>
    <property type="project" value="UniProtKB-KW"/>
</dbReference>
<evidence type="ECO:0000256" key="3">
    <source>
        <dbReference type="ARBA" id="ARBA00022448"/>
    </source>
</evidence>
<reference evidence="13" key="2">
    <citation type="submission" date="2012-12" db="EMBL/GenBank/DDBJ databases">
        <authorList>
            <person name="Lang B.F."/>
        </authorList>
    </citation>
    <scope>NUCLEOTIDE SEQUENCE</scope>
    <source>
        <strain evidence="13">CCAP 1552/2</strain>
    </source>
</reference>
<dbReference type="SUPFAM" id="SSF81336">
    <property type="entry name" value="F1F0 ATP synthase subunit A"/>
    <property type="match status" value="1"/>
</dbReference>
<gene>
    <name evidence="13" type="primary">atp6</name>
</gene>
<dbReference type="InterPro" id="IPR045083">
    <property type="entry name" value="ATP_synth_F0_asu_bact/mt"/>
</dbReference>
<keyword evidence="8" id="KW-0406">Ion transport</keyword>
<dbReference type="InterPro" id="IPR023011">
    <property type="entry name" value="ATP_synth_F0_asu_AS"/>
</dbReference>
<geneLocation type="mitochondrion" evidence="13"/>
<dbReference type="InterPro" id="IPR000568">
    <property type="entry name" value="ATP_synth_F0_asu"/>
</dbReference>
<evidence type="ECO:0000256" key="4">
    <source>
        <dbReference type="ARBA" id="ARBA00022547"/>
    </source>
</evidence>
<accession>M1JZR8</accession>
<dbReference type="AlphaFoldDB" id="M1JZR8"/>